<evidence type="ECO:0000313" key="8">
    <source>
        <dbReference type="EMBL" id="QGK69326.1"/>
    </source>
</evidence>
<dbReference type="Proteomes" id="UP000371041">
    <property type="component" value="Chromosome"/>
</dbReference>
<dbReference type="PIRSF" id="PIRSF000350">
    <property type="entry name" value="Mercury_reductase_MerA"/>
    <property type="match status" value="1"/>
</dbReference>
<keyword evidence="2" id="KW-0285">Flavoprotein</keyword>
<evidence type="ECO:0000259" key="7">
    <source>
        <dbReference type="Pfam" id="PF07992"/>
    </source>
</evidence>
<evidence type="ECO:0000256" key="5">
    <source>
        <dbReference type="PIRSR" id="PIRSR000350-4"/>
    </source>
</evidence>
<dbReference type="PRINTS" id="PR00368">
    <property type="entry name" value="FADPNR"/>
</dbReference>
<feature type="binding site" evidence="4">
    <location>
        <position position="311"/>
    </location>
    <ligand>
        <name>FAD</name>
        <dbReference type="ChEBI" id="CHEBI:57692"/>
    </ligand>
</feature>
<comment type="cofactor">
    <cofactor evidence="4">
        <name>FAD</name>
        <dbReference type="ChEBI" id="CHEBI:57692"/>
    </cofactor>
    <text evidence="4">Binds 1 FAD per subunit.</text>
</comment>
<sequence>MSDVREYDVVVLGAGPVGENAAARSVAGGLSALLIESERFGGECSYWACMPSKALLRSGHALAAARRVGGSREAVTGDLDASAVLRRRNSFTSEWDDSAQVSWAQNAGVEVLRGHGRLTGHRQVDVDGAEGHVRVSARRAVVICTGSVPRVPPIDGLDGVETWGSREGTSAQHVPRSLLVVGAGVVGTELAQAWARLGSAVTLVGRSERPLPSTEPVAGDLVAEGLRADGVDLRLSTDVTAVSGEDGAVRARLSDGTEVRGDHLLVATGRRPGTDDVGLETVGLSPGDPLQVDEHGQVRGVDAGWLYAAGDSTDQPQLTHQGKYAARVIGDVIVARSAGRNIVDSPEWSRFTATANEHAVPQVVFTDPAVCAVGRTAERAEREGYRTAVVDLDFGVAGSALQADDFRGAARMVVDEDREVLVGVTFVGPDLAELLHSATIAVAGEVPLRRLWHAVPSFPTASEIWLRLLEEYGL</sequence>
<evidence type="ECO:0000259" key="6">
    <source>
        <dbReference type="Pfam" id="PF02852"/>
    </source>
</evidence>
<dbReference type="InterPro" id="IPR036188">
    <property type="entry name" value="FAD/NAD-bd_sf"/>
</dbReference>
<dbReference type="GO" id="GO:0016491">
    <property type="term" value="F:oxidoreductase activity"/>
    <property type="evidence" value="ECO:0007669"/>
    <property type="project" value="InterPro"/>
</dbReference>
<dbReference type="Pfam" id="PF02852">
    <property type="entry name" value="Pyr_redox_dim"/>
    <property type="match status" value="1"/>
</dbReference>
<dbReference type="Pfam" id="PF07992">
    <property type="entry name" value="Pyr_redox_2"/>
    <property type="match status" value="1"/>
</dbReference>
<feature type="binding site" evidence="4">
    <location>
        <begin position="145"/>
        <end position="147"/>
    </location>
    <ligand>
        <name>FAD</name>
        <dbReference type="ChEBI" id="CHEBI:57692"/>
    </ligand>
</feature>
<gene>
    <name evidence="8" type="ORF">GIY23_07095</name>
</gene>
<comment type="similarity">
    <text evidence="1">Belongs to the class-I pyridine nucleotide-disulfide oxidoreductase family.</text>
</comment>
<dbReference type="SUPFAM" id="SSF51905">
    <property type="entry name" value="FAD/NAD(P)-binding domain"/>
    <property type="match status" value="1"/>
</dbReference>
<dbReference type="PANTHER" id="PTHR43014:SF5">
    <property type="entry name" value="GLUTATHIONE REDUCTASE (NADPH)"/>
    <property type="match status" value="1"/>
</dbReference>
<dbReference type="InterPro" id="IPR023753">
    <property type="entry name" value="FAD/NAD-binding_dom"/>
</dbReference>
<dbReference type="InterPro" id="IPR016156">
    <property type="entry name" value="FAD/NAD-linked_Rdtase_dimer_sf"/>
</dbReference>
<dbReference type="Gene3D" id="3.50.50.60">
    <property type="entry name" value="FAD/NAD(P)-binding domain"/>
    <property type="match status" value="2"/>
</dbReference>
<dbReference type="EMBL" id="CP045929">
    <property type="protein sequence ID" value="QGK69326.1"/>
    <property type="molecule type" value="Genomic_DNA"/>
</dbReference>
<dbReference type="PRINTS" id="PR00411">
    <property type="entry name" value="PNDRDTASEI"/>
</dbReference>
<dbReference type="AlphaFoldDB" id="A0A5Q3Q7B7"/>
<protein>
    <submittedName>
        <fullName evidence="8">Pyridine nucleotide-disulfide oxidoreductase</fullName>
    </submittedName>
</protein>
<feature type="domain" description="Pyridine nucleotide-disulphide oxidoreductase dimerisation" evidence="6">
    <location>
        <begin position="360"/>
        <end position="465"/>
    </location>
</feature>
<keyword evidence="9" id="KW-1185">Reference proteome</keyword>
<dbReference type="InterPro" id="IPR001100">
    <property type="entry name" value="Pyr_nuc-diS_OxRdtase"/>
</dbReference>
<feature type="domain" description="FAD/NAD(P)-binding" evidence="7">
    <location>
        <begin position="7"/>
        <end position="321"/>
    </location>
</feature>
<evidence type="ECO:0000256" key="3">
    <source>
        <dbReference type="ARBA" id="ARBA00022827"/>
    </source>
</evidence>
<dbReference type="KEGG" id="sace:GIY23_07095"/>
<feature type="binding site" evidence="4">
    <location>
        <position position="116"/>
    </location>
    <ligand>
        <name>FAD</name>
        <dbReference type="ChEBI" id="CHEBI:57692"/>
    </ligand>
</feature>
<proteinExistence type="inferred from homology"/>
<accession>A0A5Q3Q7B7</accession>
<evidence type="ECO:0000313" key="9">
    <source>
        <dbReference type="Proteomes" id="UP000371041"/>
    </source>
</evidence>
<dbReference type="PANTHER" id="PTHR43014">
    <property type="entry name" value="MERCURIC REDUCTASE"/>
    <property type="match status" value="1"/>
</dbReference>
<evidence type="ECO:0000256" key="2">
    <source>
        <dbReference type="ARBA" id="ARBA00022630"/>
    </source>
</evidence>
<reference evidence="9" key="1">
    <citation type="submission" date="2019-11" db="EMBL/GenBank/DDBJ databases">
        <title>The complete genome sequence of Saccharopolyspora sp. E2A.</title>
        <authorList>
            <person name="Zhang G."/>
        </authorList>
    </citation>
    <scope>NUCLEOTIDE SEQUENCE [LARGE SCALE GENOMIC DNA]</scope>
    <source>
        <strain evidence="9">E2A</strain>
    </source>
</reference>
<dbReference type="RefSeq" id="WP_154075922.1">
    <property type="nucleotide sequence ID" value="NZ_CP045929.1"/>
</dbReference>
<feature type="disulfide bond" description="Redox-active" evidence="5">
    <location>
        <begin position="44"/>
        <end position="49"/>
    </location>
</feature>
<feature type="binding site" evidence="4">
    <location>
        <position position="53"/>
    </location>
    <ligand>
        <name>FAD</name>
        <dbReference type="ChEBI" id="CHEBI:57692"/>
    </ligand>
</feature>
<dbReference type="GO" id="GO:0000166">
    <property type="term" value="F:nucleotide binding"/>
    <property type="evidence" value="ECO:0007669"/>
    <property type="project" value="UniProtKB-KW"/>
</dbReference>
<feature type="binding site" evidence="4">
    <location>
        <begin position="182"/>
        <end position="189"/>
    </location>
    <ligand>
        <name>NAD(+)</name>
        <dbReference type="ChEBI" id="CHEBI:57540"/>
    </ligand>
</feature>
<feature type="binding site" evidence="4">
    <location>
        <position position="269"/>
    </location>
    <ligand>
        <name>NAD(+)</name>
        <dbReference type="ChEBI" id="CHEBI:57540"/>
    </ligand>
</feature>
<dbReference type="SUPFAM" id="SSF55424">
    <property type="entry name" value="FAD/NAD-linked reductases, dimerisation (C-terminal) domain"/>
    <property type="match status" value="1"/>
</dbReference>
<dbReference type="InterPro" id="IPR004099">
    <property type="entry name" value="Pyr_nucl-diS_OxRdtase_dimer"/>
</dbReference>
<keyword evidence="4" id="KW-0520">NAD</keyword>
<evidence type="ECO:0000256" key="1">
    <source>
        <dbReference type="ARBA" id="ARBA00007532"/>
    </source>
</evidence>
<keyword evidence="4" id="KW-0547">Nucleotide-binding</keyword>
<dbReference type="Gene3D" id="3.30.390.30">
    <property type="match status" value="1"/>
</dbReference>
<organism evidence="8 9">
    <name type="scientific">Allosaccharopolyspora coralli</name>
    <dbReference type="NCBI Taxonomy" id="2665642"/>
    <lineage>
        <taxon>Bacteria</taxon>
        <taxon>Bacillati</taxon>
        <taxon>Actinomycetota</taxon>
        <taxon>Actinomycetes</taxon>
        <taxon>Pseudonocardiales</taxon>
        <taxon>Pseudonocardiaceae</taxon>
        <taxon>Allosaccharopolyspora</taxon>
    </lineage>
</organism>
<evidence type="ECO:0000256" key="4">
    <source>
        <dbReference type="PIRSR" id="PIRSR000350-3"/>
    </source>
</evidence>
<name>A0A5Q3Q7B7_9PSEU</name>
<keyword evidence="3 4" id="KW-0274">FAD</keyword>